<organism evidence="2 3">
    <name type="scientific">Trametes cubensis</name>
    <dbReference type="NCBI Taxonomy" id="1111947"/>
    <lineage>
        <taxon>Eukaryota</taxon>
        <taxon>Fungi</taxon>
        <taxon>Dikarya</taxon>
        <taxon>Basidiomycota</taxon>
        <taxon>Agaricomycotina</taxon>
        <taxon>Agaricomycetes</taxon>
        <taxon>Polyporales</taxon>
        <taxon>Polyporaceae</taxon>
        <taxon>Trametes</taxon>
    </lineage>
</organism>
<protein>
    <submittedName>
        <fullName evidence="2">Uncharacterized protein</fullName>
    </submittedName>
</protein>
<dbReference type="EMBL" id="JAPEVG010000112">
    <property type="protein sequence ID" value="KAJ8482515.1"/>
    <property type="molecule type" value="Genomic_DNA"/>
</dbReference>
<sequence length="142" mass="15086">MLIRFAENGVASSVDGGARAPVAHPVDCKRPSPPSNAVSSSEGPDAVSGFDAISYVRYSSSAASSRSPLWLTHGTSSTRVRLYTPRVECYSSRPETWLAAGSGKGAKFQAALDRIKHATVVSARNRITPSVNAFDRENAEMS</sequence>
<dbReference type="Proteomes" id="UP001215151">
    <property type="component" value="Unassembled WGS sequence"/>
</dbReference>
<dbReference type="AlphaFoldDB" id="A0AAD7TUF9"/>
<evidence type="ECO:0000256" key="1">
    <source>
        <dbReference type="SAM" id="MobiDB-lite"/>
    </source>
</evidence>
<evidence type="ECO:0000313" key="3">
    <source>
        <dbReference type="Proteomes" id="UP001215151"/>
    </source>
</evidence>
<gene>
    <name evidence="2" type="ORF">ONZ51_g5289</name>
</gene>
<proteinExistence type="predicted"/>
<name>A0AAD7TUF9_9APHY</name>
<feature type="region of interest" description="Disordered" evidence="1">
    <location>
        <begin position="14"/>
        <end position="46"/>
    </location>
</feature>
<reference evidence="2" key="1">
    <citation type="submission" date="2022-11" db="EMBL/GenBank/DDBJ databases">
        <title>Genome Sequence of Cubamyces cubensis.</title>
        <authorList>
            <person name="Buettner E."/>
        </authorList>
    </citation>
    <scope>NUCLEOTIDE SEQUENCE</scope>
    <source>
        <strain evidence="2">MPL-01</strain>
    </source>
</reference>
<accession>A0AAD7TUF9</accession>
<comment type="caution">
    <text evidence="2">The sequence shown here is derived from an EMBL/GenBank/DDBJ whole genome shotgun (WGS) entry which is preliminary data.</text>
</comment>
<evidence type="ECO:0000313" key="2">
    <source>
        <dbReference type="EMBL" id="KAJ8482515.1"/>
    </source>
</evidence>
<keyword evidence="3" id="KW-1185">Reference proteome</keyword>